<proteinExistence type="predicted"/>
<evidence type="ECO:0000313" key="3">
    <source>
        <dbReference type="Proteomes" id="UP001501266"/>
    </source>
</evidence>
<accession>A0ABN1YZB6</accession>
<evidence type="ECO:0000313" key="2">
    <source>
        <dbReference type="EMBL" id="GAA1425906.1"/>
    </source>
</evidence>
<name>A0ABN1YZB6_9MICO</name>
<sequence length="74" mass="8309">MARQVERRDAEARRDEQRDDVAVGAAEVAHAGQEHDERAVDRAGEVVRERDTVELEDRGGHALRLIKLANDHKG</sequence>
<gene>
    <name evidence="2" type="ORF">GCM10009640_25730</name>
</gene>
<dbReference type="Proteomes" id="UP001501266">
    <property type="component" value="Unassembled WGS sequence"/>
</dbReference>
<evidence type="ECO:0000256" key="1">
    <source>
        <dbReference type="SAM" id="MobiDB-lite"/>
    </source>
</evidence>
<feature type="region of interest" description="Disordered" evidence="1">
    <location>
        <begin position="1"/>
        <end position="21"/>
    </location>
</feature>
<protein>
    <submittedName>
        <fullName evidence="2">Uncharacterized protein</fullName>
    </submittedName>
</protein>
<comment type="caution">
    <text evidence="2">The sequence shown here is derived from an EMBL/GenBank/DDBJ whole genome shotgun (WGS) entry which is preliminary data.</text>
</comment>
<organism evidence="2 3">
    <name type="scientific">Agrococcus citreus</name>
    <dbReference type="NCBI Taxonomy" id="84643"/>
    <lineage>
        <taxon>Bacteria</taxon>
        <taxon>Bacillati</taxon>
        <taxon>Actinomycetota</taxon>
        <taxon>Actinomycetes</taxon>
        <taxon>Micrococcales</taxon>
        <taxon>Microbacteriaceae</taxon>
        <taxon>Agrococcus</taxon>
    </lineage>
</organism>
<reference evidence="2 3" key="1">
    <citation type="journal article" date="2019" name="Int. J. Syst. Evol. Microbiol.">
        <title>The Global Catalogue of Microorganisms (GCM) 10K type strain sequencing project: providing services to taxonomists for standard genome sequencing and annotation.</title>
        <authorList>
            <consortium name="The Broad Institute Genomics Platform"/>
            <consortium name="The Broad Institute Genome Sequencing Center for Infectious Disease"/>
            <person name="Wu L."/>
            <person name="Ma J."/>
        </authorList>
    </citation>
    <scope>NUCLEOTIDE SEQUENCE [LARGE SCALE GENOMIC DNA]</scope>
    <source>
        <strain evidence="2 3">JCM 12398</strain>
    </source>
</reference>
<dbReference type="EMBL" id="BAAAKK010000005">
    <property type="protein sequence ID" value="GAA1425906.1"/>
    <property type="molecule type" value="Genomic_DNA"/>
</dbReference>
<keyword evidence="3" id="KW-1185">Reference proteome</keyword>